<dbReference type="InterPro" id="IPR011050">
    <property type="entry name" value="Pectin_lyase_fold/virulence"/>
</dbReference>
<gene>
    <name evidence="2" type="ORF">EII33_06900</name>
</gene>
<protein>
    <recommendedName>
        <fullName evidence="4">Lipoprotein</fullName>
    </recommendedName>
</protein>
<feature type="chain" id="PRO_5018313376" description="Lipoprotein" evidence="1">
    <location>
        <begin position="22"/>
        <end position="391"/>
    </location>
</feature>
<proteinExistence type="predicted"/>
<dbReference type="PANTHER" id="PTHR41339">
    <property type="entry name" value="LIPL48"/>
    <property type="match status" value="1"/>
</dbReference>
<name>A0A3P2A7Q8_9BACE</name>
<accession>A0A3P2A7Q8</accession>
<dbReference type="PROSITE" id="PS51257">
    <property type="entry name" value="PROKAR_LIPOPROTEIN"/>
    <property type="match status" value="1"/>
</dbReference>
<dbReference type="RefSeq" id="WP_125239066.1">
    <property type="nucleotide sequence ID" value="NZ_RQYF01000024.1"/>
</dbReference>
<sequence>MKSLNSKLCFMALAAGMFFFAACSSDNDNHEEENNGNIIENGATLKGTITSDVTLKAGNSYKLSGEYIVENGAALNIEPGVTITAVGGDDVVDYILIKQGGKINASGTAERPIVMTSTDTKEGAWGGIHICGKARINVSGGTGKSEIGDAVYGGTDDADNSGILRYIRVEYSGYAFNPEKEANGITFYGVGNGTTVEYCEAYKGSDDGFEFFGGNVNVSNMVAVNCSDDSFDWTEGWRGTATNLVAYQEDKSTLGYDCDCLIEADNNENGFGLTPISHPILKNLILAGNNSATNGRGIRLRRGTQVEISNAKVCGKKNAVTLESEETENALLAGTSKLSGMTVDTALKSEKGIYTNDLFTGAGNKVDANLKYTSLEAIKADCVWMAGNWIR</sequence>
<dbReference type="PANTHER" id="PTHR41339:SF1">
    <property type="entry name" value="SECRETED PROTEIN"/>
    <property type="match status" value="1"/>
</dbReference>
<evidence type="ECO:0000313" key="3">
    <source>
        <dbReference type="Proteomes" id="UP000279562"/>
    </source>
</evidence>
<feature type="signal peptide" evidence="1">
    <location>
        <begin position="1"/>
        <end position="21"/>
    </location>
</feature>
<keyword evidence="1" id="KW-0732">Signal</keyword>
<organism evidence="2 3">
    <name type="scientific">Prevotella heparinolytica</name>
    <dbReference type="NCBI Taxonomy" id="28113"/>
    <lineage>
        <taxon>Bacteria</taxon>
        <taxon>Pseudomonadati</taxon>
        <taxon>Bacteroidota</taxon>
        <taxon>Bacteroidia</taxon>
        <taxon>Bacteroidales</taxon>
        <taxon>Bacteroidaceae</taxon>
        <taxon>Bacteroides</taxon>
    </lineage>
</organism>
<keyword evidence="3" id="KW-1185">Reference proteome</keyword>
<evidence type="ECO:0000256" key="1">
    <source>
        <dbReference type="SAM" id="SignalP"/>
    </source>
</evidence>
<reference evidence="2 3" key="1">
    <citation type="submission" date="2018-11" db="EMBL/GenBank/DDBJ databases">
        <title>Genomes From Bacteria Associated with the Canine Oral Cavity: a Test Case for Automated Genome-Based Taxonomic Assignment.</title>
        <authorList>
            <person name="Coil D.A."/>
            <person name="Jospin G."/>
            <person name="Darling A.E."/>
            <person name="Wallis C."/>
            <person name="Davis I.J."/>
            <person name="Harris S."/>
            <person name="Eisen J.A."/>
            <person name="Holcombe L.J."/>
            <person name="O'Flynn C."/>
        </authorList>
    </citation>
    <scope>NUCLEOTIDE SEQUENCE [LARGE SCALE GENOMIC DNA]</scope>
    <source>
        <strain evidence="2 3">OH1047_COT-310</strain>
    </source>
</reference>
<comment type="caution">
    <text evidence="2">The sequence shown here is derived from an EMBL/GenBank/DDBJ whole genome shotgun (WGS) entry which is preliminary data.</text>
</comment>
<dbReference type="AlphaFoldDB" id="A0A3P2A7Q8"/>
<dbReference type="Proteomes" id="UP000279562">
    <property type="component" value="Unassembled WGS sequence"/>
</dbReference>
<dbReference type="SUPFAM" id="SSF51126">
    <property type="entry name" value="Pectin lyase-like"/>
    <property type="match status" value="1"/>
</dbReference>
<evidence type="ECO:0000313" key="2">
    <source>
        <dbReference type="EMBL" id="RRD91437.1"/>
    </source>
</evidence>
<evidence type="ECO:0008006" key="4">
    <source>
        <dbReference type="Google" id="ProtNLM"/>
    </source>
</evidence>
<dbReference type="EMBL" id="RQYF01000024">
    <property type="protein sequence ID" value="RRD91437.1"/>
    <property type="molecule type" value="Genomic_DNA"/>
</dbReference>